<dbReference type="InterPro" id="IPR036390">
    <property type="entry name" value="WH_DNA-bd_sf"/>
</dbReference>
<gene>
    <name evidence="5" type="ordered locus">Ppro_1076</name>
</gene>
<feature type="domain" description="HTH marR-type" evidence="4">
    <location>
        <begin position="7"/>
        <end position="142"/>
    </location>
</feature>
<accession>A1AMY1</accession>
<keyword evidence="1" id="KW-0805">Transcription regulation</keyword>
<dbReference type="OrthoDB" id="195851at2"/>
<keyword evidence="2" id="KW-0238">DNA-binding</keyword>
<dbReference type="Gene3D" id="1.10.10.10">
    <property type="entry name" value="Winged helix-like DNA-binding domain superfamily/Winged helix DNA-binding domain"/>
    <property type="match status" value="1"/>
</dbReference>
<dbReference type="PRINTS" id="PR00598">
    <property type="entry name" value="HTHMARR"/>
</dbReference>
<organism evidence="5 6">
    <name type="scientific">Pelobacter propionicus (strain DSM 2379 / NBRC 103807 / OttBd1)</name>
    <dbReference type="NCBI Taxonomy" id="338966"/>
    <lineage>
        <taxon>Bacteria</taxon>
        <taxon>Pseudomonadati</taxon>
        <taxon>Thermodesulfobacteriota</taxon>
        <taxon>Desulfuromonadia</taxon>
        <taxon>Desulfuromonadales</taxon>
        <taxon>Desulfuromonadaceae</taxon>
        <taxon>Pelobacter</taxon>
    </lineage>
</organism>
<dbReference type="HOGENOM" id="CLU_083287_27_7_7"/>
<dbReference type="PANTHER" id="PTHR42756">
    <property type="entry name" value="TRANSCRIPTIONAL REGULATOR, MARR"/>
    <property type="match status" value="1"/>
</dbReference>
<dbReference type="InterPro" id="IPR036388">
    <property type="entry name" value="WH-like_DNA-bd_sf"/>
</dbReference>
<dbReference type="InterPro" id="IPR023187">
    <property type="entry name" value="Tscrpt_reg_MarR-type_CS"/>
</dbReference>
<keyword evidence="6" id="KW-1185">Reference proteome</keyword>
<evidence type="ECO:0000313" key="5">
    <source>
        <dbReference type="EMBL" id="ABK98701.1"/>
    </source>
</evidence>
<evidence type="ECO:0000256" key="1">
    <source>
        <dbReference type="ARBA" id="ARBA00023015"/>
    </source>
</evidence>
<evidence type="ECO:0000256" key="3">
    <source>
        <dbReference type="ARBA" id="ARBA00023163"/>
    </source>
</evidence>
<dbReference type="Pfam" id="PF01047">
    <property type="entry name" value="MarR"/>
    <property type="match status" value="1"/>
</dbReference>
<keyword evidence="3" id="KW-0804">Transcription</keyword>
<dbReference type="STRING" id="338966.Ppro_1076"/>
<evidence type="ECO:0000256" key="2">
    <source>
        <dbReference type="ARBA" id="ARBA00023125"/>
    </source>
</evidence>
<name>A1AMY1_PELPD</name>
<dbReference type="AlphaFoldDB" id="A1AMY1"/>
<dbReference type="GO" id="GO:0003677">
    <property type="term" value="F:DNA binding"/>
    <property type="evidence" value="ECO:0007669"/>
    <property type="project" value="UniProtKB-KW"/>
</dbReference>
<dbReference type="PANTHER" id="PTHR42756:SF1">
    <property type="entry name" value="TRANSCRIPTIONAL REPRESSOR OF EMRAB OPERON"/>
    <property type="match status" value="1"/>
</dbReference>
<sequence>MDTSTRVANIVDNIRRVFQVINEHSKRVEKVTGITGPQLWAIKRIAENAPIKGAELARRMYLHPTTIVGILDRLETRGLVVRTRSKVDRRVVEVNLTEQGNELVRNAPEVAQGILVQGLEKLPEERLLKISEGIEELIRILDAREIPPQLMRSREVNLPHDESAHPPA</sequence>
<dbReference type="KEGG" id="ppd:Ppro_1076"/>
<dbReference type="Proteomes" id="UP000006732">
    <property type="component" value="Chromosome"/>
</dbReference>
<dbReference type="SUPFAM" id="SSF46785">
    <property type="entry name" value="Winged helix' DNA-binding domain"/>
    <property type="match status" value="1"/>
</dbReference>
<protein>
    <submittedName>
        <fullName evidence="5">Transcriptional regulator, MarR family</fullName>
    </submittedName>
</protein>
<dbReference type="SMART" id="SM00347">
    <property type="entry name" value="HTH_MARR"/>
    <property type="match status" value="1"/>
</dbReference>
<evidence type="ECO:0000313" key="6">
    <source>
        <dbReference type="Proteomes" id="UP000006732"/>
    </source>
</evidence>
<proteinExistence type="predicted"/>
<dbReference type="InterPro" id="IPR000835">
    <property type="entry name" value="HTH_MarR-typ"/>
</dbReference>
<reference evidence="5 6" key="1">
    <citation type="submission" date="2006-10" db="EMBL/GenBank/DDBJ databases">
        <title>Complete sequence of chromosome of Pelobacter propionicus DSM 2379.</title>
        <authorList>
            <consortium name="US DOE Joint Genome Institute"/>
            <person name="Copeland A."/>
            <person name="Lucas S."/>
            <person name="Lapidus A."/>
            <person name="Barry K."/>
            <person name="Detter J.C."/>
            <person name="Glavina del Rio T."/>
            <person name="Hammon N."/>
            <person name="Israni S."/>
            <person name="Dalin E."/>
            <person name="Tice H."/>
            <person name="Pitluck S."/>
            <person name="Saunders E."/>
            <person name="Brettin T."/>
            <person name="Bruce D."/>
            <person name="Han C."/>
            <person name="Tapia R."/>
            <person name="Schmutz J."/>
            <person name="Larimer F."/>
            <person name="Land M."/>
            <person name="Hauser L."/>
            <person name="Kyrpides N."/>
            <person name="Kim E."/>
            <person name="Lovley D."/>
            <person name="Richardson P."/>
        </authorList>
    </citation>
    <scope>NUCLEOTIDE SEQUENCE [LARGE SCALE GENOMIC DNA]</scope>
    <source>
        <strain evidence="6">DSM 2379 / NBRC 103807 / OttBd1</strain>
    </source>
</reference>
<dbReference type="eggNOG" id="COG1846">
    <property type="taxonomic scope" value="Bacteria"/>
</dbReference>
<dbReference type="PROSITE" id="PS01117">
    <property type="entry name" value="HTH_MARR_1"/>
    <property type="match status" value="1"/>
</dbReference>
<dbReference type="EMBL" id="CP000482">
    <property type="protein sequence ID" value="ABK98701.1"/>
    <property type="molecule type" value="Genomic_DNA"/>
</dbReference>
<dbReference type="PROSITE" id="PS50995">
    <property type="entry name" value="HTH_MARR_2"/>
    <property type="match status" value="1"/>
</dbReference>
<dbReference type="GO" id="GO:0003700">
    <property type="term" value="F:DNA-binding transcription factor activity"/>
    <property type="evidence" value="ECO:0007669"/>
    <property type="project" value="InterPro"/>
</dbReference>
<evidence type="ECO:0000259" key="4">
    <source>
        <dbReference type="PROSITE" id="PS50995"/>
    </source>
</evidence>